<dbReference type="SUPFAM" id="SSF64496">
    <property type="entry name" value="DNA-binding domain of intron-encoded endonucleases"/>
    <property type="match status" value="1"/>
</dbReference>
<dbReference type="RefSeq" id="WP_267676275.1">
    <property type="nucleotide sequence ID" value="NZ_CP113088.1"/>
</dbReference>
<dbReference type="CDD" id="cd10443">
    <property type="entry name" value="GIY-YIG_HE_Tlr8p_PBC-V_like"/>
    <property type="match status" value="1"/>
</dbReference>
<dbReference type="GO" id="GO:0003677">
    <property type="term" value="F:DNA binding"/>
    <property type="evidence" value="ECO:0007669"/>
    <property type="project" value="UniProtKB-KW"/>
</dbReference>
<evidence type="ECO:0000259" key="1">
    <source>
        <dbReference type="SMART" id="SM00465"/>
    </source>
</evidence>
<dbReference type="InterPro" id="IPR003647">
    <property type="entry name" value="Intron_nuc_1_rpt"/>
</dbReference>
<dbReference type="Pfam" id="PF01541">
    <property type="entry name" value="GIY-YIG"/>
    <property type="match status" value="1"/>
</dbReference>
<organism evidence="2 3">
    <name type="scientific">Lacinutrix neustonica</name>
    <dbReference type="NCBI Taxonomy" id="2980107"/>
    <lineage>
        <taxon>Bacteria</taxon>
        <taxon>Pseudomonadati</taxon>
        <taxon>Bacteroidota</taxon>
        <taxon>Flavobacteriia</taxon>
        <taxon>Flavobacteriales</taxon>
        <taxon>Flavobacteriaceae</taxon>
        <taxon>Lacinutrix</taxon>
    </lineage>
</organism>
<keyword evidence="2" id="KW-0238">DNA-binding</keyword>
<keyword evidence="3" id="KW-1185">Reference proteome</keyword>
<accession>A0A9E8MW29</accession>
<dbReference type="SUPFAM" id="SSF82771">
    <property type="entry name" value="GIY-YIG endonuclease"/>
    <property type="match status" value="1"/>
</dbReference>
<dbReference type="AlphaFoldDB" id="A0A9E8MW29"/>
<reference evidence="2" key="1">
    <citation type="submission" date="2022-11" db="EMBL/GenBank/DDBJ databases">
        <title>Lacinutrix neustonica HL-RS19T sp. nov., isolated from the surface microlayer sample of brackish Lake Shihwa.</title>
        <authorList>
            <person name="Choi J.Y."/>
            <person name="Hwang C.Y."/>
        </authorList>
    </citation>
    <scope>NUCLEOTIDE SEQUENCE</scope>
    <source>
        <strain evidence="2">HL-RS19</strain>
    </source>
</reference>
<dbReference type="Proteomes" id="UP001164705">
    <property type="component" value="Chromosome"/>
</dbReference>
<gene>
    <name evidence="2" type="ORF">N7U66_17390</name>
</gene>
<evidence type="ECO:0000313" key="3">
    <source>
        <dbReference type="Proteomes" id="UP001164705"/>
    </source>
</evidence>
<protein>
    <submittedName>
        <fullName evidence="2">NUMOD1 domain-containing DNA-binding protein</fullName>
    </submittedName>
</protein>
<name>A0A9E8MW29_9FLAO</name>
<dbReference type="Pfam" id="PF07453">
    <property type="entry name" value="NUMOD1"/>
    <property type="match status" value="1"/>
</dbReference>
<sequence>MKKSKIFGIIYTSKNKETGKYYIGATKKSLKERKVDHINKSNNNSSLPFHEAIATYGIDAFEWQETDTANSNDELAQKEKAYILEYNAKNEGYNSDSGGGFKKTVYQYSLEDGSLIGSCKSLEEAGKVVNSKKQDISRACLSVNKVYRGFYWSYEFKEPFEPEIDERKKGVTQLGLDGEFIREYKSINEASEVTGYNKTSIAKVCRRERKTAGGFCWTYN</sequence>
<dbReference type="Gene3D" id="1.10.10.10">
    <property type="entry name" value="Winged helix-like DNA-binding domain superfamily/Winged helix DNA-binding domain"/>
    <property type="match status" value="2"/>
</dbReference>
<dbReference type="EMBL" id="CP113088">
    <property type="protein sequence ID" value="WAC01677.1"/>
    <property type="molecule type" value="Genomic_DNA"/>
</dbReference>
<proteinExistence type="predicted"/>
<dbReference type="InterPro" id="IPR000305">
    <property type="entry name" value="GIY-YIG_endonuc"/>
</dbReference>
<dbReference type="KEGG" id="lnu:N7U66_17390"/>
<dbReference type="InterPro" id="IPR010896">
    <property type="entry name" value="NUMOD1"/>
</dbReference>
<feature type="domain" description="GIY-YIG" evidence="1">
    <location>
        <begin position="7"/>
        <end position="99"/>
    </location>
</feature>
<dbReference type="SMART" id="SM00465">
    <property type="entry name" value="GIYc"/>
    <property type="match status" value="1"/>
</dbReference>
<dbReference type="InterPro" id="IPR035901">
    <property type="entry name" value="GIY-YIG_endonuc_sf"/>
</dbReference>
<evidence type="ECO:0000313" key="2">
    <source>
        <dbReference type="EMBL" id="WAC01677.1"/>
    </source>
</evidence>
<dbReference type="InterPro" id="IPR036388">
    <property type="entry name" value="WH-like_DNA-bd_sf"/>
</dbReference>
<dbReference type="SMART" id="SM00497">
    <property type="entry name" value="IENR1"/>
    <property type="match status" value="2"/>
</dbReference>
<dbReference type="Gene3D" id="3.40.1440.10">
    <property type="entry name" value="GIY-YIG endonuclease"/>
    <property type="match status" value="1"/>
</dbReference>